<accession>A0ABN0MZQ6</accession>
<evidence type="ECO:0000256" key="9">
    <source>
        <dbReference type="HAMAP-Rule" id="MF_00365"/>
    </source>
</evidence>
<comment type="similarity">
    <text evidence="2 9 10">Belongs to the RecF family.</text>
</comment>
<evidence type="ECO:0000313" key="12">
    <source>
        <dbReference type="EMBL" id="EQM62782.1"/>
    </source>
</evidence>
<dbReference type="Gene3D" id="1.20.1050.90">
    <property type="entry name" value="RecF/RecN/SMC, N-terminal domain"/>
    <property type="match status" value="1"/>
</dbReference>
<dbReference type="InterPro" id="IPR001238">
    <property type="entry name" value="DNA-binding_RecF"/>
</dbReference>
<comment type="subcellular location">
    <subcellularLocation>
        <location evidence="1 9 10">Cytoplasm</location>
    </subcellularLocation>
</comment>
<evidence type="ECO:0000256" key="5">
    <source>
        <dbReference type="ARBA" id="ARBA00022705"/>
    </source>
</evidence>
<dbReference type="PANTHER" id="PTHR32182">
    <property type="entry name" value="DNA REPLICATION AND REPAIR PROTEIN RECF"/>
    <property type="match status" value="1"/>
</dbReference>
<keyword evidence="9 10" id="KW-0227">DNA damage</keyword>
<name>A0ABN0MZQ6_9CHLA</name>
<dbReference type="NCBIfam" id="TIGR00611">
    <property type="entry name" value="recf"/>
    <property type="match status" value="1"/>
</dbReference>
<dbReference type="RefSeq" id="WP_020370059.1">
    <property type="nucleotide sequence ID" value="NZ_APJW01000002.1"/>
</dbReference>
<evidence type="ECO:0000256" key="8">
    <source>
        <dbReference type="ARBA" id="ARBA00023125"/>
    </source>
</evidence>
<keyword evidence="6 9" id="KW-0547">Nucleotide-binding</keyword>
<keyword evidence="9 10" id="KW-0234">DNA repair</keyword>
<keyword evidence="4 9" id="KW-0963">Cytoplasm</keyword>
<evidence type="ECO:0000256" key="4">
    <source>
        <dbReference type="ARBA" id="ARBA00022490"/>
    </source>
</evidence>
<dbReference type="Proteomes" id="UP000016064">
    <property type="component" value="Unassembled WGS sequence"/>
</dbReference>
<evidence type="ECO:0000259" key="11">
    <source>
        <dbReference type="Pfam" id="PF02463"/>
    </source>
</evidence>
<keyword evidence="7 9" id="KW-0067">ATP-binding</keyword>
<evidence type="ECO:0000256" key="6">
    <source>
        <dbReference type="ARBA" id="ARBA00022741"/>
    </source>
</evidence>
<organism evidence="12 13">
    <name type="scientific">Chlamydia ibidis 10-1398/6</name>
    <dbReference type="NCBI Taxonomy" id="1046581"/>
    <lineage>
        <taxon>Bacteria</taxon>
        <taxon>Pseudomonadati</taxon>
        <taxon>Chlamydiota</taxon>
        <taxon>Chlamydiia</taxon>
        <taxon>Chlamydiales</taxon>
        <taxon>Chlamydiaceae</taxon>
        <taxon>Chlamydia/Chlamydophila group</taxon>
        <taxon>Chlamydia</taxon>
    </lineage>
</organism>
<evidence type="ECO:0000256" key="3">
    <source>
        <dbReference type="ARBA" id="ARBA00020170"/>
    </source>
</evidence>
<evidence type="ECO:0000256" key="10">
    <source>
        <dbReference type="RuleBase" id="RU000578"/>
    </source>
</evidence>
<keyword evidence="9 10" id="KW-0742">SOS response</keyword>
<dbReference type="InterPro" id="IPR042174">
    <property type="entry name" value="RecF_2"/>
</dbReference>
<keyword evidence="5 9" id="KW-0235">DNA replication</keyword>
<dbReference type="InterPro" id="IPR018078">
    <property type="entry name" value="DNA-binding_RecF_CS"/>
</dbReference>
<reference evidence="12 13" key="1">
    <citation type="submission" date="2013-07" db="EMBL/GenBank/DDBJ databases">
        <title>Isolation of a new Chlamydia species from the feral Sacred Ibis (Threskiornis aethiopicus): Chlamydia ibidis.</title>
        <authorList>
            <person name="Vorimore F."/>
            <person name="Hsia R.-C."/>
            <person name="Huot-Creasy H."/>
            <person name="Bastian S."/>
            <person name="Deruyter L."/>
            <person name="Passet A."/>
            <person name="Sachse K."/>
            <person name="Bavoil P."/>
            <person name="Myers G."/>
            <person name="Laroucau K."/>
        </authorList>
    </citation>
    <scope>NUCLEOTIDE SEQUENCE [LARGE SCALE GENOMIC DNA]</scope>
    <source>
        <strain evidence="12 13">10-1398/6</strain>
    </source>
</reference>
<dbReference type="InterPro" id="IPR003395">
    <property type="entry name" value="RecF/RecN/SMC_N"/>
</dbReference>
<sequence>MNIVSLYLKDFRNHKDTTIRFAPRMNYIFGNNAQGKTNILEALYVLSLGRSFRTQRLSEAIAFGHDYFFLKMHFVRESIPHTLSIYVDKIGKKVLYDDIPIKTLSQLLGIIPTVLSSSRDQLLISGTPSDRRLFLNLLLSQSDHEYSQKLTYYQRALNQRNALLKTKHLDTLSVWNEQLATLGATLTVKRYICCQKINLLLKSLWNNSLGENLLIKFKSSCIKQNSLSESSVAEELHKQLESSLQRDLDLGNTTVGPHREDFSLMLNELSVSQFSSEGQKHSLLALLRLAECLYLKEIHSICPLFCMDDIHAGLDSQRVSNLLNLYPFLQQTIITSTNPPSYLPTESRSFLIDQSQPSLLSEVVS</sequence>
<gene>
    <name evidence="9 12" type="primary">recF</name>
    <name evidence="12" type="ORF">H359_0503</name>
</gene>
<dbReference type="Pfam" id="PF02463">
    <property type="entry name" value="SMC_N"/>
    <property type="match status" value="1"/>
</dbReference>
<keyword evidence="13" id="KW-1185">Reference proteome</keyword>
<dbReference type="EMBL" id="APJW01000002">
    <property type="protein sequence ID" value="EQM62782.1"/>
    <property type="molecule type" value="Genomic_DNA"/>
</dbReference>
<protein>
    <recommendedName>
        <fullName evidence="3 9">DNA replication and repair protein RecF</fullName>
    </recommendedName>
</protein>
<feature type="binding site" evidence="9">
    <location>
        <begin position="30"/>
        <end position="37"/>
    </location>
    <ligand>
        <name>ATP</name>
        <dbReference type="ChEBI" id="CHEBI:30616"/>
    </ligand>
</feature>
<evidence type="ECO:0000313" key="13">
    <source>
        <dbReference type="Proteomes" id="UP000016064"/>
    </source>
</evidence>
<dbReference type="PANTHER" id="PTHR32182:SF0">
    <property type="entry name" value="DNA REPLICATION AND REPAIR PROTEIN RECF"/>
    <property type="match status" value="1"/>
</dbReference>
<evidence type="ECO:0000256" key="1">
    <source>
        <dbReference type="ARBA" id="ARBA00004496"/>
    </source>
</evidence>
<dbReference type="HAMAP" id="MF_00365">
    <property type="entry name" value="RecF"/>
    <property type="match status" value="1"/>
</dbReference>
<evidence type="ECO:0000256" key="7">
    <source>
        <dbReference type="ARBA" id="ARBA00022840"/>
    </source>
</evidence>
<comment type="function">
    <text evidence="9 10">The RecF protein is involved in DNA metabolism; it is required for DNA replication and normal SOS inducibility. RecF binds preferentially to single-stranded, linear DNA. It also seems to bind ATP.</text>
</comment>
<evidence type="ECO:0000256" key="2">
    <source>
        <dbReference type="ARBA" id="ARBA00008016"/>
    </source>
</evidence>
<dbReference type="InterPro" id="IPR027417">
    <property type="entry name" value="P-loop_NTPase"/>
</dbReference>
<comment type="caution">
    <text evidence="12">The sequence shown here is derived from an EMBL/GenBank/DDBJ whole genome shotgun (WGS) entry which is preliminary data.</text>
</comment>
<dbReference type="PROSITE" id="PS00618">
    <property type="entry name" value="RECF_2"/>
    <property type="match status" value="1"/>
</dbReference>
<dbReference type="Gene3D" id="3.40.50.300">
    <property type="entry name" value="P-loop containing nucleotide triphosphate hydrolases"/>
    <property type="match status" value="1"/>
</dbReference>
<feature type="domain" description="RecF/RecN/SMC N-terminal" evidence="11">
    <location>
        <begin position="3"/>
        <end position="339"/>
    </location>
</feature>
<keyword evidence="8 9" id="KW-0238">DNA-binding</keyword>
<dbReference type="SUPFAM" id="SSF52540">
    <property type="entry name" value="P-loop containing nucleoside triphosphate hydrolases"/>
    <property type="match status" value="1"/>
</dbReference>
<proteinExistence type="inferred from homology"/>